<dbReference type="EMBL" id="FOEQ01000001">
    <property type="protein sequence ID" value="SEP86377.1"/>
    <property type="molecule type" value="Genomic_DNA"/>
</dbReference>
<dbReference type="InterPro" id="IPR011990">
    <property type="entry name" value="TPR-like_helical_dom_sf"/>
</dbReference>
<keyword evidence="7" id="KW-0449">Lipoprotein</keyword>
<evidence type="ECO:0000313" key="12">
    <source>
        <dbReference type="Proteomes" id="UP001329505"/>
    </source>
</evidence>
<evidence type="ECO:0000313" key="10">
    <source>
        <dbReference type="EMBL" id="SEP86377.1"/>
    </source>
</evidence>
<keyword evidence="12" id="KW-1185">Reference proteome</keyword>
<evidence type="ECO:0000256" key="2">
    <source>
        <dbReference type="ARBA" id="ARBA00022960"/>
    </source>
</evidence>
<dbReference type="Pfam" id="PF04348">
    <property type="entry name" value="LppC"/>
    <property type="match status" value="1"/>
</dbReference>
<dbReference type="AlphaFoldDB" id="A0A1H9BCB1"/>
<dbReference type="Proteomes" id="UP001329505">
    <property type="component" value="Unassembled WGS sequence"/>
</dbReference>
<evidence type="ECO:0000313" key="9">
    <source>
        <dbReference type="EMBL" id="MEE1880134.1"/>
    </source>
</evidence>
<dbReference type="GO" id="GO:0009252">
    <property type="term" value="P:peptidoglycan biosynthetic process"/>
    <property type="evidence" value="ECO:0007669"/>
    <property type="project" value="UniProtKB-KW"/>
</dbReference>
<dbReference type="PANTHER" id="PTHR38038">
    <property type="entry name" value="PENICILLIN-BINDING PROTEIN ACTIVATOR LPOA"/>
    <property type="match status" value="1"/>
</dbReference>
<dbReference type="GeneID" id="93675973"/>
<organism evidence="10 11">
    <name type="scientific">Pseudomonas soli</name>
    <dbReference type="NCBI Taxonomy" id="1306993"/>
    <lineage>
        <taxon>Bacteria</taxon>
        <taxon>Pseudomonadati</taxon>
        <taxon>Pseudomonadota</taxon>
        <taxon>Gammaproteobacteria</taxon>
        <taxon>Pseudomonadales</taxon>
        <taxon>Pseudomonadaceae</taxon>
        <taxon>Pseudomonas</taxon>
    </lineage>
</organism>
<name>A0A1H9BCB1_9PSED</name>
<keyword evidence="4" id="KW-0472">Membrane</keyword>
<keyword evidence="1 8" id="KW-0732">Signal</keyword>
<keyword evidence="3" id="KW-0573">Peptidoglycan synthesis</keyword>
<proteinExistence type="predicted"/>
<dbReference type="CDD" id="cd06339">
    <property type="entry name" value="PBP1_YraM_LppC_lipoprotein-like"/>
    <property type="match status" value="1"/>
</dbReference>
<dbReference type="EMBL" id="JAZDQQ010000005">
    <property type="protein sequence ID" value="MEE1880134.1"/>
    <property type="molecule type" value="Genomic_DNA"/>
</dbReference>
<dbReference type="GO" id="GO:0030234">
    <property type="term" value="F:enzyme regulator activity"/>
    <property type="evidence" value="ECO:0007669"/>
    <property type="project" value="TreeGrafter"/>
</dbReference>
<dbReference type="SUPFAM" id="SSF53822">
    <property type="entry name" value="Periplasmic binding protein-like I"/>
    <property type="match status" value="1"/>
</dbReference>
<evidence type="ECO:0000256" key="7">
    <source>
        <dbReference type="ARBA" id="ARBA00023288"/>
    </source>
</evidence>
<protein>
    <submittedName>
        <fullName evidence="9">Penicillin-binding protein activator</fullName>
    </submittedName>
</protein>
<dbReference type="RefSeq" id="WP_094010221.1">
    <property type="nucleotide sequence ID" value="NZ_CP128543.1"/>
</dbReference>
<dbReference type="Gene3D" id="1.25.40.10">
    <property type="entry name" value="Tetratricopeptide repeat domain"/>
    <property type="match status" value="1"/>
</dbReference>
<dbReference type="InterPro" id="IPR028082">
    <property type="entry name" value="Peripla_BP_I"/>
</dbReference>
<dbReference type="InterPro" id="IPR007443">
    <property type="entry name" value="LpoA"/>
</dbReference>
<dbReference type="Proteomes" id="UP000199221">
    <property type="component" value="Unassembled WGS sequence"/>
</dbReference>
<evidence type="ECO:0000256" key="4">
    <source>
        <dbReference type="ARBA" id="ARBA00023136"/>
    </source>
</evidence>
<evidence type="ECO:0000256" key="8">
    <source>
        <dbReference type="SAM" id="SignalP"/>
    </source>
</evidence>
<evidence type="ECO:0000256" key="6">
    <source>
        <dbReference type="ARBA" id="ARBA00023237"/>
    </source>
</evidence>
<feature type="chain" id="PRO_5011777910" evidence="8">
    <location>
        <begin position="22"/>
        <end position="605"/>
    </location>
</feature>
<dbReference type="PANTHER" id="PTHR38038:SF1">
    <property type="entry name" value="PENICILLIN-BINDING PROTEIN ACTIVATOR LPOA"/>
    <property type="match status" value="1"/>
</dbReference>
<reference evidence="10 11" key="1">
    <citation type="submission" date="2016-10" db="EMBL/GenBank/DDBJ databases">
        <authorList>
            <person name="de Groot N.N."/>
        </authorList>
    </citation>
    <scope>NUCLEOTIDE SEQUENCE [LARGE SCALE GENOMIC DNA]</scope>
    <source>
        <strain evidence="10 11">LMG 27941</strain>
    </source>
</reference>
<sequence length="605" mass="64780">MIACLRLLTALCLAALLAACASSPSSSLGELPRTPDASIEQLLEKAASSKSAEDAALLRLSAADLAYKQKDFPRAARILEQVPLEPLKPAQQVFASTLAAELAMSRNQPKAALTALAHPSLQRVGELPTEQQARTYSVHAAALEADGQALAAAQQRALLAPLLSGQAASANNDAIWALVASLPAEQLQQPAADETLAGWTSLALAVKRAGTLEQQQAAIDTWRQQHPEHPAAKQLPTALVKLKELASQPLTKIALLLPQEGPLAGVARALRDGFMAAHFQAQQGGQPAPAVQVFDSSRITSLDDFYRQAQAAGVQLVVGPLEKPLVKKLAAYPQLPITTLALNYADAGQKAPPQLFQFGLAAEDEAREVARRARADGMVRAVALVPSGEWGDRVLAAFRQDWEGNGGTLITAQRIAQPVALAQQIADLFQLRQSEGRAKSLQSTVGGTIAAQPSRRQDIDFIFLASTPQQAQQIKPTLNFQYAGDVPVYATSNLYSASGDVNQYNDMNGIRFCETPWLLDTTNSLRQQVVQQWPQAAGSLGRLYAMGVDAYSLAPRLGQLKALPDNRVEGLSGSLSMNPSQRIERQLPWAEFAGGQVKRLPDTPR</sequence>
<dbReference type="Gene3D" id="3.40.50.2300">
    <property type="match status" value="2"/>
</dbReference>
<dbReference type="GO" id="GO:0031241">
    <property type="term" value="C:periplasmic side of cell outer membrane"/>
    <property type="evidence" value="ECO:0007669"/>
    <property type="project" value="TreeGrafter"/>
</dbReference>
<evidence type="ECO:0000256" key="5">
    <source>
        <dbReference type="ARBA" id="ARBA00023139"/>
    </source>
</evidence>
<accession>A0A1H9BCB1</accession>
<reference evidence="9 12" key="2">
    <citation type="submission" date="2024-01" db="EMBL/GenBank/DDBJ databases">
        <title>Unpublished Manusciprt.</title>
        <authorList>
            <person name="Duman M."/>
            <person name="Valdes E.G."/>
            <person name="Ajmi N."/>
            <person name="Altun S."/>
            <person name="Saticioglu I.B."/>
        </authorList>
    </citation>
    <scope>NUCLEOTIDE SEQUENCE [LARGE SCALE GENOMIC DNA]</scope>
    <source>
        <strain evidence="9 12">139P</strain>
    </source>
</reference>
<evidence type="ECO:0000313" key="11">
    <source>
        <dbReference type="Proteomes" id="UP000199221"/>
    </source>
</evidence>
<dbReference type="GO" id="GO:0008360">
    <property type="term" value="P:regulation of cell shape"/>
    <property type="evidence" value="ECO:0007669"/>
    <property type="project" value="UniProtKB-KW"/>
</dbReference>
<dbReference type="Gene3D" id="1.25.40.650">
    <property type="match status" value="1"/>
</dbReference>
<evidence type="ECO:0000256" key="3">
    <source>
        <dbReference type="ARBA" id="ARBA00022984"/>
    </source>
</evidence>
<dbReference type="PROSITE" id="PS51257">
    <property type="entry name" value="PROKAR_LIPOPROTEIN"/>
    <property type="match status" value="1"/>
</dbReference>
<evidence type="ECO:0000256" key="1">
    <source>
        <dbReference type="ARBA" id="ARBA00022729"/>
    </source>
</evidence>
<keyword evidence="6" id="KW-0998">Cell outer membrane</keyword>
<feature type="signal peptide" evidence="8">
    <location>
        <begin position="1"/>
        <end position="21"/>
    </location>
</feature>
<gene>
    <name evidence="10" type="ORF">SAMN05216230_101649</name>
    <name evidence="9" type="ORF">V0R55_08170</name>
</gene>
<keyword evidence="2" id="KW-0133">Cell shape</keyword>
<keyword evidence="5" id="KW-0564">Palmitate</keyword>